<gene>
    <name evidence="1" type="ORF">BO80DRAFT_95154</name>
</gene>
<dbReference type="RefSeq" id="XP_025575001.1">
    <property type="nucleotide sequence ID" value="XM_025724952.1"/>
</dbReference>
<dbReference type="Proteomes" id="UP000249402">
    <property type="component" value="Unassembled WGS sequence"/>
</dbReference>
<name>A0A395H360_9EURO</name>
<keyword evidence="2" id="KW-1185">Reference proteome</keyword>
<protein>
    <submittedName>
        <fullName evidence="1">Uncharacterized protein</fullName>
    </submittedName>
</protein>
<accession>A0A395H360</accession>
<proteinExistence type="predicted"/>
<reference evidence="1 2" key="1">
    <citation type="submission" date="2018-02" db="EMBL/GenBank/DDBJ databases">
        <title>The genomes of Aspergillus section Nigri reveals drivers in fungal speciation.</title>
        <authorList>
            <consortium name="DOE Joint Genome Institute"/>
            <person name="Vesth T.C."/>
            <person name="Nybo J."/>
            <person name="Theobald S."/>
            <person name="Brandl J."/>
            <person name="Frisvad J.C."/>
            <person name="Nielsen K.F."/>
            <person name="Lyhne E.K."/>
            <person name="Kogle M.E."/>
            <person name="Kuo A."/>
            <person name="Riley R."/>
            <person name="Clum A."/>
            <person name="Nolan M."/>
            <person name="Lipzen A."/>
            <person name="Salamov A."/>
            <person name="Henrissat B."/>
            <person name="Wiebenga A."/>
            <person name="De vries R.P."/>
            <person name="Grigoriev I.V."/>
            <person name="Mortensen U.H."/>
            <person name="Andersen M.R."/>
            <person name="Baker S.E."/>
        </authorList>
    </citation>
    <scope>NUCLEOTIDE SEQUENCE [LARGE SCALE GENOMIC DNA]</scope>
    <source>
        <strain evidence="1 2">CBS 121593</strain>
    </source>
</reference>
<evidence type="ECO:0000313" key="2">
    <source>
        <dbReference type="Proteomes" id="UP000249402"/>
    </source>
</evidence>
<organism evidence="1 2">
    <name type="scientific">Aspergillus ibericus CBS 121593</name>
    <dbReference type="NCBI Taxonomy" id="1448316"/>
    <lineage>
        <taxon>Eukaryota</taxon>
        <taxon>Fungi</taxon>
        <taxon>Dikarya</taxon>
        <taxon>Ascomycota</taxon>
        <taxon>Pezizomycotina</taxon>
        <taxon>Eurotiomycetes</taxon>
        <taxon>Eurotiomycetidae</taxon>
        <taxon>Eurotiales</taxon>
        <taxon>Aspergillaceae</taxon>
        <taxon>Aspergillus</taxon>
        <taxon>Aspergillus subgen. Circumdati</taxon>
    </lineage>
</organism>
<dbReference type="GeneID" id="37229817"/>
<dbReference type="EMBL" id="KZ824439">
    <property type="protein sequence ID" value="RAL00674.1"/>
    <property type="molecule type" value="Genomic_DNA"/>
</dbReference>
<sequence length="102" mass="11623">MNGRLPSFIYSIHAALLLHHTGCWLDRLSLSLIFSLAHEPCHSLSLVRSWFASPCRSCFDGPHPSDLYRYLTLLINFLLAHRGCHFTLLLLFCLPGRSCCYS</sequence>
<evidence type="ECO:0000313" key="1">
    <source>
        <dbReference type="EMBL" id="RAL00674.1"/>
    </source>
</evidence>
<dbReference type="VEuPathDB" id="FungiDB:BO80DRAFT_95154"/>
<dbReference type="AlphaFoldDB" id="A0A395H360"/>